<dbReference type="AlphaFoldDB" id="M1L2C3"/>
<sequence length="92" mass="10144">MHGEYKVPGGKLVAADFEINSENQIYNIYISGDFFLEPPETIDIINSSLEGISIKSTELVIKEKIESNLPKNTKLLGFSCEAIAIAIKKALE</sequence>
<dbReference type="RefSeq" id="WP_015396309.1">
    <property type="nucleotide sequence ID" value="NC_020294.1"/>
</dbReference>
<reference evidence="1 2" key="1">
    <citation type="journal article" date="2013" name="Genome Biol. Evol.">
        <title>Genome evolution and phylogenomic analysis of candidatus kinetoplastibacterium, the betaproteobacterial endosymbionts of strigomonas and angomonas.</title>
        <authorList>
            <person name="Alves J.M."/>
            <person name="Serrano M.G."/>
            <person name="Maia da Silva F."/>
            <person name="Voegtly L.J."/>
            <person name="Matveyev A.V."/>
            <person name="Teixeira M.M."/>
            <person name="Camargo E.P."/>
            <person name="Buck G.A."/>
        </authorList>
    </citation>
    <scope>NUCLEOTIDE SEQUENCE [LARGE SCALE GENOMIC DNA]</scope>
    <source>
        <strain evidence="1 2">TCC079E</strain>
    </source>
</reference>
<dbReference type="eggNOG" id="COG0095">
    <property type="taxonomic scope" value="Bacteria"/>
</dbReference>
<gene>
    <name evidence="1" type="ORF">CDSE_0598</name>
</gene>
<proteinExistence type="predicted"/>
<dbReference type="STRING" id="1208919.CDSE_0598"/>
<dbReference type="Gene3D" id="3.30.390.50">
    <property type="entry name" value="CO dehydrogenase flavoprotein, C-terminal domain"/>
    <property type="match status" value="1"/>
</dbReference>
<keyword evidence="2" id="KW-1185">Reference proteome</keyword>
<evidence type="ECO:0008006" key="3">
    <source>
        <dbReference type="Google" id="ProtNLM"/>
    </source>
</evidence>
<organism evidence="1 2">
    <name type="scientific">Candidatus Kinetoplastidibacterium desouzai TCC079E</name>
    <dbReference type="NCBI Taxonomy" id="1208919"/>
    <lineage>
        <taxon>Bacteria</taxon>
        <taxon>Pseudomonadati</taxon>
        <taxon>Pseudomonadota</taxon>
        <taxon>Betaproteobacteria</taxon>
        <taxon>Candidatus Kinetoplastidibacterium</taxon>
    </lineage>
</organism>
<accession>M1L2C3</accession>
<evidence type="ECO:0000313" key="2">
    <source>
        <dbReference type="Proteomes" id="UP000011547"/>
    </source>
</evidence>
<dbReference type="PATRIC" id="fig|1208919.3.peg.336"/>
<dbReference type="EMBL" id="CP003803">
    <property type="protein sequence ID" value="AGF46898.1"/>
    <property type="molecule type" value="Genomic_DNA"/>
</dbReference>
<dbReference type="OrthoDB" id="165281at2"/>
<dbReference type="KEGG" id="kde:CDSE_0598"/>
<protein>
    <recommendedName>
        <fullName evidence="3">Lipoate--protein ligase</fullName>
    </recommendedName>
</protein>
<evidence type="ECO:0000313" key="1">
    <source>
        <dbReference type="EMBL" id="AGF46898.1"/>
    </source>
</evidence>
<dbReference type="Proteomes" id="UP000011547">
    <property type="component" value="Chromosome"/>
</dbReference>
<name>M1L2C3_9PROT</name>
<dbReference type="HOGENOM" id="CLU_181210_1_1_4"/>